<keyword evidence="2" id="KW-0378">Hydrolase</keyword>
<name>A0A919KCL3_9ACTN</name>
<dbReference type="GO" id="GO:0009245">
    <property type="term" value="P:lipid A biosynthetic process"/>
    <property type="evidence" value="ECO:0007669"/>
    <property type="project" value="TreeGrafter"/>
</dbReference>
<comment type="caution">
    <text evidence="6">The sequence shown here is derived from an EMBL/GenBank/DDBJ whole genome shotgun (WGS) entry which is preliminary data.</text>
</comment>
<evidence type="ECO:0000259" key="5">
    <source>
        <dbReference type="Pfam" id="PF00149"/>
    </source>
</evidence>
<dbReference type="InterPro" id="IPR051158">
    <property type="entry name" value="Metallophosphoesterase_sf"/>
</dbReference>
<dbReference type="Gene3D" id="3.60.21.10">
    <property type="match status" value="1"/>
</dbReference>
<feature type="region of interest" description="Disordered" evidence="3">
    <location>
        <begin position="430"/>
        <end position="467"/>
    </location>
</feature>
<feature type="compositionally biased region" description="Low complexity" evidence="3">
    <location>
        <begin position="441"/>
        <end position="456"/>
    </location>
</feature>
<evidence type="ECO:0000256" key="1">
    <source>
        <dbReference type="ARBA" id="ARBA00022723"/>
    </source>
</evidence>
<keyword evidence="1" id="KW-0479">Metal-binding</keyword>
<evidence type="ECO:0000256" key="4">
    <source>
        <dbReference type="SAM" id="Phobius"/>
    </source>
</evidence>
<dbReference type="GO" id="GO:0046872">
    <property type="term" value="F:metal ion binding"/>
    <property type="evidence" value="ECO:0007669"/>
    <property type="project" value="UniProtKB-KW"/>
</dbReference>
<dbReference type="AlphaFoldDB" id="A0A919KCL3"/>
<keyword evidence="7" id="KW-1185">Reference proteome</keyword>
<reference evidence="6" key="1">
    <citation type="submission" date="2021-01" db="EMBL/GenBank/DDBJ databases">
        <title>Whole genome shotgun sequence of Actinoplanes rishiriensis NBRC 108556.</title>
        <authorList>
            <person name="Komaki H."/>
            <person name="Tamura T."/>
        </authorList>
    </citation>
    <scope>NUCLEOTIDE SEQUENCE</scope>
    <source>
        <strain evidence="6">NBRC 108556</strain>
    </source>
</reference>
<evidence type="ECO:0000256" key="2">
    <source>
        <dbReference type="ARBA" id="ARBA00022801"/>
    </source>
</evidence>
<feature type="compositionally biased region" description="Polar residues" evidence="3">
    <location>
        <begin position="458"/>
        <end position="467"/>
    </location>
</feature>
<dbReference type="EMBL" id="BOMV01000100">
    <property type="protein sequence ID" value="GIF01187.1"/>
    <property type="molecule type" value="Genomic_DNA"/>
</dbReference>
<keyword evidence="4" id="KW-0472">Membrane</keyword>
<accession>A0A919KCL3</accession>
<proteinExistence type="predicted"/>
<dbReference type="PANTHER" id="PTHR31302">
    <property type="entry name" value="TRANSMEMBRANE PROTEIN WITH METALLOPHOSPHOESTERASE DOMAIN-RELATED"/>
    <property type="match status" value="1"/>
</dbReference>
<keyword evidence="4" id="KW-1133">Transmembrane helix</keyword>
<keyword evidence="4" id="KW-0812">Transmembrane</keyword>
<feature type="transmembrane region" description="Helical" evidence="4">
    <location>
        <begin position="79"/>
        <end position="99"/>
    </location>
</feature>
<dbReference type="Proteomes" id="UP000636960">
    <property type="component" value="Unassembled WGS sequence"/>
</dbReference>
<dbReference type="CDD" id="cd00838">
    <property type="entry name" value="MPP_superfamily"/>
    <property type="match status" value="1"/>
</dbReference>
<protein>
    <submittedName>
        <fullName evidence="6">Membrane protein</fullName>
    </submittedName>
</protein>
<dbReference type="InterPro" id="IPR029052">
    <property type="entry name" value="Metallo-depent_PP-like"/>
</dbReference>
<evidence type="ECO:0000313" key="7">
    <source>
        <dbReference type="Proteomes" id="UP000636960"/>
    </source>
</evidence>
<feature type="domain" description="Calcineurin-like phosphoesterase" evidence="5">
    <location>
        <begin position="192"/>
        <end position="358"/>
    </location>
</feature>
<gene>
    <name evidence="6" type="ORF">Ari01nite_86510</name>
</gene>
<dbReference type="GO" id="GO:0008758">
    <property type="term" value="F:UDP-2,3-diacylglucosamine hydrolase activity"/>
    <property type="evidence" value="ECO:0007669"/>
    <property type="project" value="TreeGrafter"/>
</dbReference>
<dbReference type="Pfam" id="PF00149">
    <property type="entry name" value="Metallophos"/>
    <property type="match status" value="1"/>
</dbReference>
<feature type="transmembrane region" description="Helical" evidence="4">
    <location>
        <begin position="106"/>
        <end position="127"/>
    </location>
</feature>
<dbReference type="SUPFAM" id="SSF56300">
    <property type="entry name" value="Metallo-dependent phosphatases"/>
    <property type="match status" value="1"/>
</dbReference>
<dbReference type="GO" id="GO:0016020">
    <property type="term" value="C:membrane"/>
    <property type="evidence" value="ECO:0007669"/>
    <property type="project" value="GOC"/>
</dbReference>
<sequence length="467" mass="48307">MGPFAARFSVTPSLSGGTEVQIPPLGSLGLASHDGPAHLKVRLDTLDQDRTFALANDTNGLAAASQTAATDVQNGVTRLLTRSIVAGLLGALLLSAIVFRRWRRVLAGVGVAAATLTATGAITAVTFKPGSIEEPTYHGLLANAPAVVGDARRIADQFTKYRDQLQRMVGNISKVYATFSTLPVYQASPDTIRVLHVSDLHLNPAAWTVIAAVVKQYQVNVVVDTGDINDWGSQVEASFVAAIGALGVPYVYVRGNHDSSITAAAVAAQPNAVVLDNQIATVAGLTFAGIGDPRFTPDKEASAEIDDVPGLLDASGSQLAATVDAAGTPVDIALVHDPASAGPLNGAVPLVLAGHRHTRKVSILAPVSGRSETRLMVSGSTGGAGLRGLEGDTPTPLEMTLIYLDPSHTLQAYDEITVGGSGTAEVTIRRRLAADDPDSEPATPASPQSHSASPAPLNSFNPSPSRR</sequence>
<evidence type="ECO:0000313" key="6">
    <source>
        <dbReference type="EMBL" id="GIF01187.1"/>
    </source>
</evidence>
<dbReference type="InterPro" id="IPR004843">
    <property type="entry name" value="Calcineurin-like_PHP"/>
</dbReference>
<dbReference type="PANTHER" id="PTHR31302:SF31">
    <property type="entry name" value="PHOSPHODIESTERASE YAEI"/>
    <property type="match status" value="1"/>
</dbReference>
<organism evidence="6 7">
    <name type="scientific">Paractinoplanes rishiriensis</name>
    <dbReference type="NCBI Taxonomy" id="1050105"/>
    <lineage>
        <taxon>Bacteria</taxon>
        <taxon>Bacillati</taxon>
        <taxon>Actinomycetota</taxon>
        <taxon>Actinomycetes</taxon>
        <taxon>Micromonosporales</taxon>
        <taxon>Micromonosporaceae</taxon>
        <taxon>Paractinoplanes</taxon>
    </lineage>
</organism>
<evidence type="ECO:0000256" key="3">
    <source>
        <dbReference type="SAM" id="MobiDB-lite"/>
    </source>
</evidence>